<feature type="transmembrane region" description="Helical" evidence="9">
    <location>
        <begin position="540"/>
        <end position="557"/>
    </location>
</feature>
<feature type="transmembrane region" description="Helical" evidence="9">
    <location>
        <begin position="144"/>
        <end position="162"/>
    </location>
</feature>
<evidence type="ECO:0000256" key="5">
    <source>
        <dbReference type="ARBA" id="ARBA00022692"/>
    </source>
</evidence>
<feature type="domain" description="TRAP C4-dicarboxylate transport system permease DctM subunit" evidence="11">
    <location>
        <begin position="212"/>
        <end position="621"/>
    </location>
</feature>
<dbReference type="GO" id="GO:0022857">
    <property type="term" value="F:transmembrane transporter activity"/>
    <property type="evidence" value="ECO:0007669"/>
    <property type="project" value="UniProtKB-UniRule"/>
</dbReference>
<gene>
    <name evidence="12" type="ORF">DFR52_102359</name>
</gene>
<evidence type="ECO:0000256" key="8">
    <source>
        <dbReference type="RuleBase" id="RU369079"/>
    </source>
</evidence>
<feature type="transmembrane region" description="Helical" evidence="9">
    <location>
        <begin position="518"/>
        <end position="535"/>
    </location>
</feature>
<feature type="domain" description="Tripartite ATP-independent periplasmic transporters DctQ component" evidence="10">
    <location>
        <begin position="43"/>
        <end position="161"/>
    </location>
</feature>
<evidence type="ECO:0000256" key="7">
    <source>
        <dbReference type="ARBA" id="ARBA00023136"/>
    </source>
</evidence>
<evidence type="ECO:0000256" key="9">
    <source>
        <dbReference type="SAM" id="Phobius"/>
    </source>
</evidence>
<feature type="transmembrane region" description="Helical" evidence="9">
    <location>
        <begin position="174"/>
        <end position="193"/>
    </location>
</feature>
<accession>A0A317PLS2</accession>
<feature type="transmembrane region" description="Helical" evidence="9">
    <location>
        <begin position="417"/>
        <end position="439"/>
    </location>
</feature>
<keyword evidence="7 9" id="KW-0472">Membrane</keyword>
<dbReference type="GO" id="GO:0005886">
    <property type="term" value="C:plasma membrane"/>
    <property type="evidence" value="ECO:0007669"/>
    <property type="project" value="UniProtKB-SubCell"/>
</dbReference>
<feature type="transmembrane region" description="Helical" evidence="9">
    <location>
        <begin position="476"/>
        <end position="498"/>
    </location>
</feature>
<name>A0A317PLS2_9HYPH</name>
<evidence type="ECO:0000256" key="6">
    <source>
        <dbReference type="ARBA" id="ARBA00022989"/>
    </source>
</evidence>
<dbReference type="Pfam" id="PF04290">
    <property type="entry name" value="DctQ"/>
    <property type="match status" value="1"/>
</dbReference>
<reference evidence="12 13" key="1">
    <citation type="submission" date="2018-05" db="EMBL/GenBank/DDBJ databases">
        <title>Genomic Encyclopedia of Type Strains, Phase IV (KMG-IV): sequencing the most valuable type-strain genomes for metagenomic binning, comparative biology and taxonomic classification.</title>
        <authorList>
            <person name="Goeker M."/>
        </authorList>
    </citation>
    <scope>NUCLEOTIDE SEQUENCE [LARGE SCALE GENOMIC DNA]</scope>
    <source>
        <strain evidence="12 13">DSM 16791</strain>
    </source>
</reference>
<dbReference type="InterPro" id="IPR055348">
    <property type="entry name" value="DctQ"/>
</dbReference>
<feature type="transmembrane region" description="Helical" evidence="9">
    <location>
        <begin position="563"/>
        <end position="584"/>
    </location>
</feature>
<comment type="function">
    <text evidence="8">Part of the tripartite ATP-independent periplasmic (TRAP) transport system.</text>
</comment>
<feature type="transmembrane region" description="Helical" evidence="9">
    <location>
        <begin position="33"/>
        <end position="55"/>
    </location>
</feature>
<dbReference type="InterPro" id="IPR004681">
    <property type="entry name" value="TRAP_DctM"/>
</dbReference>
<proteinExistence type="predicted"/>
<feature type="transmembrane region" description="Helical" evidence="9">
    <location>
        <begin position="596"/>
        <end position="618"/>
    </location>
</feature>
<keyword evidence="6 9" id="KW-1133">Transmembrane helix</keyword>
<keyword evidence="4 8" id="KW-0997">Cell inner membrane</keyword>
<dbReference type="AlphaFoldDB" id="A0A317PLS2"/>
<dbReference type="InterPro" id="IPR010656">
    <property type="entry name" value="DctM"/>
</dbReference>
<feature type="transmembrane region" description="Helical" evidence="9">
    <location>
        <begin position="339"/>
        <end position="366"/>
    </location>
</feature>
<protein>
    <submittedName>
        <fullName evidence="12">C4-dicarboxylate transporter DctM subunit</fullName>
    </submittedName>
</protein>
<keyword evidence="13" id="KW-1185">Reference proteome</keyword>
<organism evidence="12 13">
    <name type="scientific">Hoeflea marina</name>
    <dbReference type="NCBI Taxonomy" id="274592"/>
    <lineage>
        <taxon>Bacteria</taxon>
        <taxon>Pseudomonadati</taxon>
        <taxon>Pseudomonadota</taxon>
        <taxon>Alphaproteobacteria</taxon>
        <taxon>Hyphomicrobiales</taxon>
        <taxon>Rhizobiaceae</taxon>
        <taxon>Hoeflea</taxon>
    </lineage>
</organism>
<evidence type="ECO:0000313" key="13">
    <source>
        <dbReference type="Proteomes" id="UP000246352"/>
    </source>
</evidence>
<keyword evidence="5 9" id="KW-0812">Transmembrane</keyword>
<feature type="transmembrane region" description="Helical" evidence="9">
    <location>
        <begin position="104"/>
        <end position="123"/>
    </location>
</feature>
<evidence type="ECO:0000256" key="2">
    <source>
        <dbReference type="ARBA" id="ARBA00022448"/>
    </source>
</evidence>
<dbReference type="OrthoDB" id="7374726at2"/>
<dbReference type="PANTHER" id="PTHR33362">
    <property type="entry name" value="SIALIC ACID TRAP TRANSPORTER PERMEASE PROTEIN SIAT-RELATED"/>
    <property type="match status" value="1"/>
</dbReference>
<evidence type="ECO:0000256" key="3">
    <source>
        <dbReference type="ARBA" id="ARBA00022475"/>
    </source>
</evidence>
<evidence type="ECO:0000259" key="11">
    <source>
        <dbReference type="Pfam" id="PF06808"/>
    </source>
</evidence>
<feature type="transmembrane region" description="Helical" evidence="9">
    <location>
        <begin position="226"/>
        <end position="246"/>
    </location>
</feature>
<evidence type="ECO:0000313" key="12">
    <source>
        <dbReference type="EMBL" id="PWW01696.1"/>
    </source>
</evidence>
<feature type="transmembrane region" description="Helical" evidence="9">
    <location>
        <begin position="445"/>
        <end position="464"/>
    </location>
</feature>
<evidence type="ECO:0000259" key="10">
    <source>
        <dbReference type="Pfam" id="PF04290"/>
    </source>
</evidence>
<sequence length="631" mass="66932">MSAVPDDRANSSRLPSGPLARAYHRLDLTLETVSIGLIVVAAMVAALQVFCRYVLNASLAWPEEVAQWLFSWAVFVGMAVLTGRDGHIAIGFLHRFIPRSMRPAHLFFIRTMMVSASVMLVVHGIDFMNRAMQVSPAMQWPLKYLFLAVPVGGVLNLVYLLRPVPATEGVSRKGGFVLPLAAMAAGIALYLAIRFGAHNLYGEGGSAIVLMIVALALIFLEVPIAYALAFGAFAAFAPLGNMMLVIVTQNMSSSLNSFTLLAIPFFIMAAAVMNAGGITTRLVDLATHLVGHFRGGLGQANVVTNVMLAGVSGSSTADASAIAKLIVPEMERRGYDRAFACALTSASSTLANLIPPGLGLIIYAALASVSVGALFVGTIVPGLLAAVALSAVVYLVSRARGYGGDRERSTGRERLTSLWYALPALLLPVLIVGGVRFGIFTATEAGAMAFLFAILCGAFIYRVLTLDNFTEALRESTADTVAVAIIIAAAAPFAWVLAFEQMPQKIAAGLSAVSDNRYVLLLLINLFLIFVGLFMEMIAAMVILVPILVPVVVAAGVDPLHFGIVLIINLVIGALTPPLGMLVFTTARVGKADVTAVFKAIMPFICALLVVLVLVTYVPQLTLLPIRWFGP</sequence>
<dbReference type="NCBIfam" id="TIGR00786">
    <property type="entry name" value="dctM"/>
    <property type="match status" value="1"/>
</dbReference>
<keyword evidence="2 8" id="KW-0813">Transport</keyword>
<comment type="caution">
    <text evidence="12">The sequence shown here is derived from an EMBL/GenBank/DDBJ whole genome shotgun (WGS) entry which is preliminary data.</text>
</comment>
<dbReference type="RefSeq" id="WP_110032024.1">
    <property type="nucleotide sequence ID" value="NZ_QGTR01000002.1"/>
</dbReference>
<evidence type="ECO:0000256" key="4">
    <source>
        <dbReference type="ARBA" id="ARBA00022519"/>
    </source>
</evidence>
<dbReference type="PANTHER" id="PTHR33362:SF2">
    <property type="entry name" value="TRAP TRANSPORTER LARGE PERMEASE PROTEIN"/>
    <property type="match status" value="1"/>
</dbReference>
<comment type="subcellular location">
    <subcellularLocation>
        <location evidence="1 8">Cell inner membrane</location>
        <topology evidence="1 8">Multi-pass membrane protein</topology>
    </subcellularLocation>
</comment>
<dbReference type="Pfam" id="PF06808">
    <property type="entry name" value="DctM"/>
    <property type="match status" value="1"/>
</dbReference>
<evidence type="ECO:0000256" key="1">
    <source>
        <dbReference type="ARBA" id="ARBA00004429"/>
    </source>
</evidence>
<feature type="transmembrane region" description="Helical" evidence="9">
    <location>
        <begin position="200"/>
        <end position="220"/>
    </location>
</feature>
<keyword evidence="3" id="KW-1003">Cell membrane</keyword>
<dbReference type="Proteomes" id="UP000246352">
    <property type="component" value="Unassembled WGS sequence"/>
</dbReference>
<feature type="transmembrane region" description="Helical" evidence="9">
    <location>
        <begin position="372"/>
        <end position="396"/>
    </location>
</feature>
<feature type="transmembrane region" description="Helical" evidence="9">
    <location>
        <begin position="258"/>
        <end position="282"/>
    </location>
</feature>
<dbReference type="EMBL" id="QGTR01000002">
    <property type="protein sequence ID" value="PWW01696.1"/>
    <property type="molecule type" value="Genomic_DNA"/>
</dbReference>
<feature type="transmembrane region" description="Helical" evidence="9">
    <location>
        <begin position="67"/>
        <end position="84"/>
    </location>
</feature>